<dbReference type="GO" id="GO:0003677">
    <property type="term" value="F:DNA binding"/>
    <property type="evidence" value="ECO:0007669"/>
    <property type="project" value="UniProtKB-KW"/>
</dbReference>
<keyword evidence="2" id="KW-0229">DNA integration</keyword>
<dbReference type="InterPro" id="IPR050090">
    <property type="entry name" value="Tyrosine_recombinase_XerCD"/>
</dbReference>
<name>A0AAE3IZU8_9RHOB</name>
<keyword evidence="7" id="KW-1185">Reference proteome</keyword>
<dbReference type="AlphaFoldDB" id="A0AAE3IZU8"/>
<dbReference type="InterPro" id="IPR046668">
    <property type="entry name" value="DUF6538"/>
</dbReference>
<dbReference type="RefSeq" id="WP_263953966.1">
    <property type="nucleotide sequence ID" value="NZ_JAOYFC010000002.1"/>
</dbReference>
<evidence type="ECO:0000313" key="7">
    <source>
        <dbReference type="Proteomes" id="UP001208041"/>
    </source>
</evidence>
<dbReference type="PANTHER" id="PTHR30349">
    <property type="entry name" value="PHAGE INTEGRASE-RELATED"/>
    <property type="match status" value="1"/>
</dbReference>
<organism evidence="6 7">
    <name type="scientific">Halocynthiibacter halioticoli</name>
    <dbReference type="NCBI Taxonomy" id="2986804"/>
    <lineage>
        <taxon>Bacteria</taxon>
        <taxon>Pseudomonadati</taxon>
        <taxon>Pseudomonadota</taxon>
        <taxon>Alphaproteobacteria</taxon>
        <taxon>Rhodobacterales</taxon>
        <taxon>Paracoccaceae</taxon>
        <taxon>Halocynthiibacter</taxon>
    </lineage>
</organism>
<accession>A0AAE3IZU8</accession>
<comment type="similarity">
    <text evidence="1">Belongs to the 'phage' integrase family.</text>
</comment>
<sequence>MKNIVKRGNIFWFRMRCPKKYLEVFGKPFITCSLRTDSRIKAEAEATQIKYKTLQDLEVCLRRETDPGDHNTFKETIGLARDSNIMPVTARDLSEGPLEELVSRVGSLLSSDPSATSALFAAQLGGFNIPDTTMTELANKMRMLQSDKLEAKNDRQIRTWHNRYLRAANVLAEAIGTAKPIKDLTQEDVGKFRAHWKNRVKNRQCTTAYANKHFGYIRTMIDAFYSDLEIETYRNPFADVRLEGLSTWEHNQKPNRKLEFSPEWIKKNIIAEGPLKGTNSEARDILIIAAETGCRHTEIYDLPASAINLSAPIPHFFVRVEDEGEDRREIKTKVSHRAVPLVGAALDAFRRHPSGFPRYRGKGNYSATINSYLRENDLLPSDAHCASCLRHSYETRMRRAGISNEERAFMMGHSQKSVRGREFYGDATSLQIRHIYAEMVAFPTSYWSPRPKQELKDLVNSILQDEGFVGEY</sequence>
<dbReference type="InterPro" id="IPR011010">
    <property type="entry name" value="DNA_brk_join_enz"/>
</dbReference>
<gene>
    <name evidence="6" type="ORF">OH136_11290</name>
</gene>
<dbReference type="GO" id="GO:0006310">
    <property type="term" value="P:DNA recombination"/>
    <property type="evidence" value="ECO:0007669"/>
    <property type="project" value="UniProtKB-KW"/>
</dbReference>
<proteinExistence type="inferred from homology"/>
<evidence type="ECO:0000256" key="2">
    <source>
        <dbReference type="ARBA" id="ARBA00022908"/>
    </source>
</evidence>
<keyword evidence="4" id="KW-0233">DNA recombination</keyword>
<evidence type="ECO:0000256" key="1">
    <source>
        <dbReference type="ARBA" id="ARBA00008857"/>
    </source>
</evidence>
<dbReference type="GO" id="GO:0015074">
    <property type="term" value="P:DNA integration"/>
    <property type="evidence" value="ECO:0007669"/>
    <property type="project" value="UniProtKB-KW"/>
</dbReference>
<reference evidence="6" key="1">
    <citation type="submission" date="2022-10" db="EMBL/GenBank/DDBJ databases">
        <authorList>
            <person name="Yue Y."/>
        </authorList>
    </citation>
    <scope>NUCLEOTIDE SEQUENCE</scope>
    <source>
        <strain evidence="6">Z654</strain>
    </source>
</reference>
<comment type="caution">
    <text evidence="6">The sequence shown here is derived from an EMBL/GenBank/DDBJ whole genome shotgun (WGS) entry which is preliminary data.</text>
</comment>
<dbReference type="SUPFAM" id="SSF56349">
    <property type="entry name" value="DNA breaking-rejoining enzymes"/>
    <property type="match status" value="1"/>
</dbReference>
<dbReference type="EMBL" id="JAOYFC010000002">
    <property type="protein sequence ID" value="MCV6825138.1"/>
    <property type="molecule type" value="Genomic_DNA"/>
</dbReference>
<evidence type="ECO:0000259" key="5">
    <source>
        <dbReference type="Pfam" id="PF20172"/>
    </source>
</evidence>
<dbReference type="PANTHER" id="PTHR30349:SF41">
    <property type="entry name" value="INTEGRASE_RECOMBINASE PROTEIN MJ0367-RELATED"/>
    <property type="match status" value="1"/>
</dbReference>
<feature type="domain" description="DUF6538" evidence="5">
    <location>
        <begin position="4"/>
        <end position="49"/>
    </location>
</feature>
<evidence type="ECO:0000313" key="6">
    <source>
        <dbReference type="EMBL" id="MCV6825138.1"/>
    </source>
</evidence>
<dbReference type="InterPro" id="IPR013762">
    <property type="entry name" value="Integrase-like_cat_sf"/>
</dbReference>
<keyword evidence="3" id="KW-0238">DNA-binding</keyword>
<dbReference type="Gene3D" id="1.10.443.10">
    <property type="entry name" value="Intergrase catalytic core"/>
    <property type="match status" value="1"/>
</dbReference>
<dbReference type="Proteomes" id="UP001208041">
    <property type="component" value="Unassembled WGS sequence"/>
</dbReference>
<evidence type="ECO:0000256" key="4">
    <source>
        <dbReference type="ARBA" id="ARBA00023172"/>
    </source>
</evidence>
<evidence type="ECO:0000256" key="3">
    <source>
        <dbReference type="ARBA" id="ARBA00023125"/>
    </source>
</evidence>
<dbReference type="Pfam" id="PF20172">
    <property type="entry name" value="DUF6538"/>
    <property type="match status" value="1"/>
</dbReference>
<protein>
    <recommendedName>
        <fullName evidence="5">DUF6538 domain-containing protein</fullName>
    </recommendedName>
</protein>